<dbReference type="EMBL" id="CP132191">
    <property type="protein sequence ID" value="WLP85554.1"/>
    <property type="molecule type" value="Genomic_DNA"/>
</dbReference>
<evidence type="ECO:0000313" key="2">
    <source>
        <dbReference type="Proteomes" id="UP001237011"/>
    </source>
</evidence>
<keyword evidence="2" id="KW-1185">Reference proteome</keyword>
<gene>
    <name evidence="1" type="ORF">Q8852_00030</name>
</gene>
<dbReference type="RefSeq" id="WP_305937986.1">
    <property type="nucleotide sequence ID" value="NZ_CP132191.1"/>
</dbReference>
<proteinExistence type="predicted"/>
<evidence type="ECO:0000313" key="1">
    <source>
        <dbReference type="EMBL" id="WLP85554.1"/>
    </source>
</evidence>
<name>A0ABY9HAC3_9MOLU</name>
<sequence length="531" mass="63534">MNKDKKTKNKNLNTLIQDENFMQFCGLEIQTSTSDNIDELIELNHIYETKQILDKIDNKIVFTENKSFTVLKEFIQFLKVFSKYENYTNKKQQFEWILELYLYDFFVANMSLNDLEDKLSIHYEDLRKKIDKDFIKEFDTHVKNNDLFNLLTEKCFLFYSKLDTKTSKEDFVYELDNERNVYKLSPVVNKAAAINNQMYYWLLPIIFTITKICNKTICKKETDLKTILNKPNKVLKYFLNGNENYVLDLDKKDFSTSTMWKTNKNEIRNYVFETLNNIFYLIDNKHNSWSYDEARNATKCAHKTQDNNQITIGTCNQGIELIYELIENINYFKDQDIDVKVWNLYLTKYIRSTIIPFAFKTRLPKEEENDEEIIKFSEYMENDFGFLVNLINQKIIKKLIKIKTANDEEFKYSDELYESRYKKFIDSFYDEKPTLFSADKAERFKKIQSILWLIAEIYNIENGLFKEATTVESITLQEIYDLIRNQNFNFIKYSKKTLIKNKWNSPRSINSRGITFEDLKDALAKAHEELN</sequence>
<organism evidence="1 2">
    <name type="scientific">Mycoplasma seminis</name>
    <dbReference type="NCBI Taxonomy" id="512749"/>
    <lineage>
        <taxon>Bacteria</taxon>
        <taxon>Bacillati</taxon>
        <taxon>Mycoplasmatota</taxon>
        <taxon>Mollicutes</taxon>
        <taxon>Mycoplasmataceae</taxon>
        <taxon>Mycoplasma</taxon>
    </lineage>
</organism>
<accession>A0ABY9HAC3</accession>
<dbReference type="Proteomes" id="UP001237011">
    <property type="component" value="Chromosome"/>
</dbReference>
<evidence type="ECO:0008006" key="3">
    <source>
        <dbReference type="Google" id="ProtNLM"/>
    </source>
</evidence>
<protein>
    <recommendedName>
        <fullName evidence="3">DUF262 domain-containing protein</fullName>
    </recommendedName>
</protein>
<reference evidence="1" key="1">
    <citation type="submission" date="2023-08" db="EMBL/GenBank/DDBJ databases">
        <title>Complete genome sequence of Mycoplasma seminis 2200.</title>
        <authorList>
            <person name="Spergser J."/>
        </authorList>
    </citation>
    <scope>NUCLEOTIDE SEQUENCE [LARGE SCALE GENOMIC DNA]</scope>
    <source>
        <strain evidence="1">2200</strain>
    </source>
</reference>